<evidence type="ECO:0000256" key="4">
    <source>
        <dbReference type="ARBA" id="ARBA00023157"/>
    </source>
</evidence>
<evidence type="ECO:0000256" key="3">
    <source>
        <dbReference type="ARBA" id="ARBA00023136"/>
    </source>
</evidence>
<keyword evidence="4" id="KW-1015">Disulfide bond</keyword>
<dbReference type="GO" id="GO:0050852">
    <property type="term" value="P:T cell receptor signaling pathway"/>
    <property type="evidence" value="ECO:0007669"/>
    <property type="project" value="TreeGrafter"/>
</dbReference>
<keyword evidence="5" id="KW-0325">Glycoprotein</keyword>
<evidence type="ECO:0000256" key="9">
    <source>
        <dbReference type="SAM" id="SignalP"/>
    </source>
</evidence>
<dbReference type="SUPFAM" id="SSF48726">
    <property type="entry name" value="Immunoglobulin"/>
    <property type="match status" value="1"/>
</dbReference>
<feature type="chain" id="PRO_5042569985" evidence="9">
    <location>
        <begin position="22"/>
        <end position="231"/>
    </location>
</feature>
<dbReference type="GeneID" id="127140876"/>
<feature type="region of interest" description="Disordered" evidence="7">
    <location>
        <begin position="141"/>
        <end position="160"/>
    </location>
</feature>
<keyword evidence="6" id="KW-0393">Immunoglobulin domain</keyword>
<keyword evidence="2 9" id="KW-0732">Signal</keyword>
<dbReference type="Pfam" id="PF07686">
    <property type="entry name" value="V-set"/>
    <property type="match status" value="1"/>
</dbReference>
<evidence type="ECO:0000256" key="8">
    <source>
        <dbReference type="SAM" id="Phobius"/>
    </source>
</evidence>
<gene>
    <name evidence="12" type="primary">LOC127140876</name>
</gene>
<keyword evidence="8" id="KW-1133">Transmembrane helix</keyword>
<dbReference type="RefSeq" id="XP_050924807.1">
    <property type="nucleotide sequence ID" value="XM_051068850.1"/>
</dbReference>
<evidence type="ECO:0000256" key="6">
    <source>
        <dbReference type="ARBA" id="ARBA00023319"/>
    </source>
</evidence>
<reference evidence="12" key="1">
    <citation type="submission" date="2025-08" db="UniProtKB">
        <authorList>
            <consortium name="RefSeq"/>
        </authorList>
    </citation>
    <scope>IDENTIFICATION</scope>
    <source>
        <tissue evidence="12">Brain</tissue>
    </source>
</reference>
<dbReference type="GO" id="GO:0050863">
    <property type="term" value="P:regulation of T cell activation"/>
    <property type="evidence" value="ECO:0007669"/>
    <property type="project" value="UniProtKB-ARBA"/>
</dbReference>
<keyword evidence="3 8" id="KW-0472">Membrane</keyword>
<dbReference type="InterPro" id="IPR003599">
    <property type="entry name" value="Ig_sub"/>
</dbReference>
<dbReference type="GO" id="GO:1903037">
    <property type="term" value="P:regulation of leukocyte cell-cell adhesion"/>
    <property type="evidence" value="ECO:0007669"/>
    <property type="project" value="UniProtKB-ARBA"/>
</dbReference>
<dbReference type="GO" id="GO:0009897">
    <property type="term" value="C:external side of plasma membrane"/>
    <property type="evidence" value="ECO:0007669"/>
    <property type="project" value="TreeGrafter"/>
</dbReference>
<dbReference type="Gene3D" id="2.60.40.10">
    <property type="entry name" value="Immunoglobulins"/>
    <property type="match status" value="1"/>
</dbReference>
<dbReference type="InterPro" id="IPR050504">
    <property type="entry name" value="IgSF_BTN/MOG"/>
</dbReference>
<feature type="signal peptide" evidence="9">
    <location>
        <begin position="1"/>
        <end position="21"/>
    </location>
</feature>
<dbReference type="SMART" id="SM00409">
    <property type="entry name" value="IG"/>
    <property type="match status" value="1"/>
</dbReference>
<dbReference type="InterPro" id="IPR013106">
    <property type="entry name" value="Ig_V-set"/>
</dbReference>
<evidence type="ECO:0000256" key="7">
    <source>
        <dbReference type="SAM" id="MobiDB-lite"/>
    </source>
</evidence>
<dbReference type="InterPro" id="IPR036179">
    <property type="entry name" value="Ig-like_dom_sf"/>
</dbReference>
<feature type="domain" description="Immunoglobulin" evidence="10">
    <location>
        <begin position="29"/>
        <end position="135"/>
    </location>
</feature>
<comment type="subcellular location">
    <subcellularLocation>
        <location evidence="1">Membrane</location>
    </subcellularLocation>
</comment>
<dbReference type="AlphaFoldDB" id="A0AAJ8DMR5"/>
<protein>
    <submittedName>
        <fullName evidence="12">Myelin-oligodendrocyte glycoprotein-like</fullName>
    </submittedName>
</protein>
<feature type="transmembrane region" description="Helical" evidence="8">
    <location>
        <begin position="165"/>
        <end position="187"/>
    </location>
</feature>
<feature type="compositionally biased region" description="Basic and acidic residues" evidence="7">
    <location>
        <begin position="198"/>
        <end position="213"/>
    </location>
</feature>
<proteinExistence type="predicted"/>
<dbReference type="GO" id="GO:0005102">
    <property type="term" value="F:signaling receptor binding"/>
    <property type="evidence" value="ECO:0007669"/>
    <property type="project" value="TreeGrafter"/>
</dbReference>
<dbReference type="GO" id="GO:0001817">
    <property type="term" value="P:regulation of cytokine production"/>
    <property type="evidence" value="ECO:0007669"/>
    <property type="project" value="TreeGrafter"/>
</dbReference>
<dbReference type="PANTHER" id="PTHR24100:SF151">
    <property type="entry name" value="ICOS LIGAND"/>
    <property type="match status" value="1"/>
</dbReference>
<dbReference type="PANTHER" id="PTHR24100">
    <property type="entry name" value="BUTYROPHILIN"/>
    <property type="match status" value="1"/>
</dbReference>
<dbReference type="InterPro" id="IPR013783">
    <property type="entry name" value="Ig-like_fold"/>
</dbReference>
<evidence type="ECO:0000313" key="12">
    <source>
        <dbReference type="RefSeq" id="XP_050924807.1"/>
    </source>
</evidence>
<evidence type="ECO:0000256" key="1">
    <source>
        <dbReference type="ARBA" id="ARBA00004370"/>
    </source>
</evidence>
<evidence type="ECO:0000256" key="5">
    <source>
        <dbReference type="ARBA" id="ARBA00023180"/>
    </source>
</evidence>
<organism evidence="11 12">
    <name type="scientific">Lates calcarifer</name>
    <name type="common">Barramundi</name>
    <name type="synonym">Holocentrus calcarifer</name>
    <dbReference type="NCBI Taxonomy" id="8187"/>
    <lineage>
        <taxon>Eukaryota</taxon>
        <taxon>Metazoa</taxon>
        <taxon>Chordata</taxon>
        <taxon>Craniata</taxon>
        <taxon>Vertebrata</taxon>
        <taxon>Euteleostomi</taxon>
        <taxon>Actinopterygii</taxon>
        <taxon>Neopterygii</taxon>
        <taxon>Teleostei</taxon>
        <taxon>Neoteleostei</taxon>
        <taxon>Acanthomorphata</taxon>
        <taxon>Carangaria</taxon>
        <taxon>Carangaria incertae sedis</taxon>
        <taxon>Centropomidae</taxon>
        <taxon>Lates</taxon>
    </lineage>
</organism>
<evidence type="ECO:0000259" key="10">
    <source>
        <dbReference type="SMART" id="SM00409"/>
    </source>
</evidence>
<evidence type="ECO:0000313" key="11">
    <source>
        <dbReference type="Proteomes" id="UP000694890"/>
    </source>
</evidence>
<dbReference type="KEGG" id="lcf:127140876"/>
<feature type="region of interest" description="Disordered" evidence="7">
    <location>
        <begin position="198"/>
        <end position="231"/>
    </location>
</feature>
<keyword evidence="8" id="KW-0812">Transmembrane</keyword>
<dbReference type="Proteomes" id="UP000694890">
    <property type="component" value="Unplaced"/>
</dbReference>
<dbReference type="FunFam" id="2.60.40.10:FF:000142">
    <property type="entry name" value="V-set domain-containing T-cell activation inhibitor 1"/>
    <property type="match status" value="1"/>
</dbReference>
<name>A0AAJ8DMR5_LATCA</name>
<sequence length="231" mass="26319">MEERVCIFLLVLFFSHQVVSGNHHVSCPTPPIEAEEGDVAELQCRLDPSVDLRKETLDFTRADINKEVVHAYRHEKDQTDPQMDQYRDRTTLIHEDLIRGIISLNISSLNLTDSGLYTCYVPDLEASCTMNVTVVRKKDEFTTTRPPVTENTESEKPGAEENKRVGAIVGVGLFLFALVLIILRVLVKRRNLWMKKKQEAEKTPNISEMEKLETTSTEGDEELQKTLQETS</sequence>
<accession>A0AAJ8DMR5</accession>
<evidence type="ECO:0000256" key="2">
    <source>
        <dbReference type="ARBA" id="ARBA00022729"/>
    </source>
</evidence>